<dbReference type="RefSeq" id="WP_332080469.1">
    <property type="nucleotide sequence ID" value="NZ_JAZHYN010000006.1"/>
</dbReference>
<accession>A0ABU7XEG4</accession>
<dbReference type="PANTHER" id="PTHR12219">
    <property type="entry name" value="NADH-UBIQUINONE OXIDOREDUCTASE"/>
    <property type="match status" value="1"/>
</dbReference>
<comment type="caution">
    <text evidence="8">The sequence shown here is derived from an EMBL/GenBank/DDBJ whole genome shotgun (WGS) entry which is preliminary data.</text>
</comment>
<protein>
    <submittedName>
        <fullName evidence="8">ETC complex I subunit</fullName>
    </submittedName>
</protein>
<proteinExistence type="predicted"/>
<evidence type="ECO:0000256" key="7">
    <source>
        <dbReference type="SAM" id="MobiDB-lite"/>
    </source>
</evidence>
<evidence type="ECO:0000256" key="1">
    <source>
        <dbReference type="ARBA" id="ARBA00004370"/>
    </source>
</evidence>
<dbReference type="InterPro" id="IPR038532">
    <property type="entry name" value="NDUFS4-like_sf"/>
</dbReference>
<keyword evidence="2" id="KW-0813">Transport</keyword>
<evidence type="ECO:0000313" key="9">
    <source>
        <dbReference type="Proteomes" id="UP001350748"/>
    </source>
</evidence>
<gene>
    <name evidence="8" type="ORF">V3H18_03320</name>
</gene>
<evidence type="ECO:0000313" key="8">
    <source>
        <dbReference type="EMBL" id="MEF3365559.1"/>
    </source>
</evidence>
<evidence type="ECO:0000256" key="4">
    <source>
        <dbReference type="ARBA" id="ARBA00022946"/>
    </source>
</evidence>
<dbReference type="Pfam" id="PF04800">
    <property type="entry name" value="NDUS4"/>
    <property type="match status" value="1"/>
</dbReference>
<keyword evidence="5" id="KW-0249">Electron transport</keyword>
<dbReference type="InterPro" id="IPR006885">
    <property type="entry name" value="NADH_UbQ_FeS_4_mit-like"/>
</dbReference>
<sequence>MTARIFRPAPSATQSGPGSVKPWRLAFDPESPRSIDPLMGWTSSGDMRQQIRLNFATKEEAIAYAERNGLAYRVEEPKPDLAARRGASYSDNFKTSRIGLWTH</sequence>
<keyword evidence="9" id="KW-1185">Reference proteome</keyword>
<keyword evidence="3" id="KW-0679">Respiratory chain</keyword>
<keyword evidence="4" id="KW-0809">Transit peptide</keyword>
<reference evidence="8 9" key="1">
    <citation type="submission" date="2024-02" db="EMBL/GenBank/DDBJ databases">
        <authorList>
            <person name="Grouzdev D."/>
        </authorList>
    </citation>
    <scope>NUCLEOTIDE SEQUENCE [LARGE SCALE GENOMIC DNA]</scope>
    <source>
        <strain evidence="8 9">9N</strain>
    </source>
</reference>
<evidence type="ECO:0000256" key="5">
    <source>
        <dbReference type="ARBA" id="ARBA00022982"/>
    </source>
</evidence>
<dbReference type="PANTHER" id="PTHR12219:SF8">
    <property type="entry name" value="NADH DEHYDROGENASE [UBIQUINONE] IRON-SULFUR PROTEIN 4, MITOCHONDRIAL"/>
    <property type="match status" value="1"/>
</dbReference>
<evidence type="ECO:0000256" key="2">
    <source>
        <dbReference type="ARBA" id="ARBA00022448"/>
    </source>
</evidence>
<name>A0ABU7XEG4_9HYPH</name>
<keyword evidence="6" id="KW-0472">Membrane</keyword>
<comment type="subcellular location">
    <subcellularLocation>
        <location evidence="1">Membrane</location>
    </subcellularLocation>
</comment>
<dbReference type="EMBL" id="JAZHYN010000006">
    <property type="protein sequence ID" value="MEF3365559.1"/>
    <property type="molecule type" value="Genomic_DNA"/>
</dbReference>
<dbReference type="Gene3D" id="3.30.160.190">
    <property type="entry name" value="atu1810 like domain"/>
    <property type="match status" value="1"/>
</dbReference>
<evidence type="ECO:0000256" key="6">
    <source>
        <dbReference type="ARBA" id="ARBA00023136"/>
    </source>
</evidence>
<feature type="region of interest" description="Disordered" evidence="7">
    <location>
        <begin position="1"/>
        <end position="26"/>
    </location>
</feature>
<organism evidence="8 9">
    <name type="scientific">Methylocystis borbori</name>
    <dbReference type="NCBI Taxonomy" id="3118750"/>
    <lineage>
        <taxon>Bacteria</taxon>
        <taxon>Pseudomonadati</taxon>
        <taxon>Pseudomonadota</taxon>
        <taxon>Alphaproteobacteria</taxon>
        <taxon>Hyphomicrobiales</taxon>
        <taxon>Methylocystaceae</taxon>
        <taxon>Methylocystis</taxon>
    </lineage>
</organism>
<evidence type="ECO:0000256" key="3">
    <source>
        <dbReference type="ARBA" id="ARBA00022660"/>
    </source>
</evidence>
<dbReference type="Proteomes" id="UP001350748">
    <property type="component" value="Unassembled WGS sequence"/>
</dbReference>